<dbReference type="EMBL" id="CP063849">
    <property type="protein sequence ID" value="QOY89765.1"/>
    <property type="molecule type" value="Genomic_DNA"/>
</dbReference>
<reference evidence="2 3" key="1">
    <citation type="submission" date="2020-10" db="EMBL/GenBank/DDBJ databases">
        <title>Complete genome sequence of Paludibaculum fermentans P105T, a facultatively anaerobic acidobacterium capable of dissimilatory Fe(III) reduction.</title>
        <authorList>
            <person name="Dedysh S.N."/>
            <person name="Beletsky A.V."/>
            <person name="Kulichevskaya I.S."/>
            <person name="Mardanov A.V."/>
            <person name="Ravin N.V."/>
        </authorList>
    </citation>
    <scope>NUCLEOTIDE SEQUENCE [LARGE SCALE GENOMIC DNA]</scope>
    <source>
        <strain evidence="2 3">P105</strain>
    </source>
</reference>
<dbReference type="Gene3D" id="2.50.20.10">
    <property type="entry name" value="Lipoprotein localisation LolA/LolB/LppX"/>
    <property type="match status" value="1"/>
</dbReference>
<evidence type="ECO:0000313" key="3">
    <source>
        <dbReference type="Proteomes" id="UP000593892"/>
    </source>
</evidence>
<proteinExistence type="predicted"/>
<evidence type="ECO:0000313" key="2">
    <source>
        <dbReference type="EMBL" id="QOY89765.1"/>
    </source>
</evidence>
<sequence length="281" mass="32421">MSWSVIRLSLAFAALASTLATAQQERTPKAAAKVVQDALQALGGDKFLAMQDRTEEGRFYAFYRENLSGMSRAKVYTRYLLGPEPMKPNFFGIRERRAFGKKNEDYFVVYNELGGYEITYKGAKPLDKPVFDTYQETLFHNVLYTLRMRLKEPGLTFDPAGVDIVENQPCNVVEIVDSDNRVTKVWFHQSTKLPVKQYWFRRDPKTRDRIEEVTIFDKFRDIGGGVMWPFVIRRERNGERNFEMYADSISINQGLTDELFTLSSDVKMIESKGSNVRPGKK</sequence>
<keyword evidence="1" id="KW-0732">Signal</keyword>
<name>A0A7S7NTY5_PALFE</name>
<dbReference type="RefSeq" id="WP_194451427.1">
    <property type="nucleotide sequence ID" value="NZ_CP063849.1"/>
</dbReference>
<dbReference type="Proteomes" id="UP000593892">
    <property type="component" value="Chromosome"/>
</dbReference>
<feature type="signal peptide" evidence="1">
    <location>
        <begin position="1"/>
        <end position="22"/>
    </location>
</feature>
<gene>
    <name evidence="2" type="ORF">IRI77_07385</name>
</gene>
<feature type="chain" id="PRO_5032763055" description="Outer membrane lipoprotein-sorting protein" evidence="1">
    <location>
        <begin position="23"/>
        <end position="281"/>
    </location>
</feature>
<dbReference type="KEGG" id="pfer:IRI77_07385"/>
<dbReference type="AlphaFoldDB" id="A0A7S7NTY5"/>
<evidence type="ECO:0008006" key="4">
    <source>
        <dbReference type="Google" id="ProtNLM"/>
    </source>
</evidence>
<keyword evidence="3" id="KW-1185">Reference proteome</keyword>
<accession>A0A7S7NTY5</accession>
<organism evidence="2 3">
    <name type="scientific">Paludibaculum fermentans</name>
    <dbReference type="NCBI Taxonomy" id="1473598"/>
    <lineage>
        <taxon>Bacteria</taxon>
        <taxon>Pseudomonadati</taxon>
        <taxon>Acidobacteriota</taxon>
        <taxon>Terriglobia</taxon>
        <taxon>Bryobacterales</taxon>
        <taxon>Bryobacteraceae</taxon>
        <taxon>Paludibaculum</taxon>
    </lineage>
</organism>
<evidence type="ECO:0000256" key="1">
    <source>
        <dbReference type="SAM" id="SignalP"/>
    </source>
</evidence>
<protein>
    <recommendedName>
        <fullName evidence="4">Outer membrane lipoprotein-sorting protein</fullName>
    </recommendedName>
</protein>